<organism evidence="2 3">
    <name type="scientific">Dreissena polymorpha</name>
    <name type="common">Zebra mussel</name>
    <name type="synonym">Mytilus polymorpha</name>
    <dbReference type="NCBI Taxonomy" id="45954"/>
    <lineage>
        <taxon>Eukaryota</taxon>
        <taxon>Metazoa</taxon>
        <taxon>Spiralia</taxon>
        <taxon>Lophotrochozoa</taxon>
        <taxon>Mollusca</taxon>
        <taxon>Bivalvia</taxon>
        <taxon>Autobranchia</taxon>
        <taxon>Heteroconchia</taxon>
        <taxon>Euheterodonta</taxon>
        <taxon>Imparidentia</taxon>
        <taxon>Neoheterodontei</taxon>
        <taxon>Myida</taxon>
        <taxon>Dreissenoidea</taxon>
        <taxon>Dreissenidae</taxon>
        <taxon>Dreissena</taxon>
    </lineage>
</organism>
<evidence type="ECO:0000256" key="1">
    <source>
        <dbReference type="SAM" id="SignalP"/>
    </source>
</evidence>
<name>A0A9D4DWH6_DREPO</name>
<feature type="chain" id="PRO_5039433430" description="Secreted protein" evidence="1">
    <location>
        <begin position="21"/>
        <end position="73"/>
    </location>
</feature>
<keyword evidence="1" id="KW-0732">Signal</keyword>
<gene>
    <name evidence="2" type="ORF">DPMN_170118</name>
</gene>
<proteinExistence type="predicted"/>
<comment type="caution">
    <text evidence="2">The sequence shown here is derived from an EMBL/GenBank/DDBJ whole genome shotgun (WGS) entry which is preliminary data.</text>
</comment>
<evidence type="ECO:0000313" key="2">
    <source>
        <dbReference type="EMBL" id="KAH3768901.1"/>
    </source>
</evidence>
<protein>
    <recommendedName>
        <fullName evidence="4">Secreted protein</fullName>
    </recommendedName>
</protein>
<evidence type="ECO:0008006" key="4">
    <source>
        <dbReference type="Google" id="ProtNLM"/>
    </source>
</evidence>
<dbReference type="EMBL" id="JAIWYP010000009">
    <property type="protein sequence ID" value="KAH3768901.1"/>
    <property type="molecule type" value="Genomic_DNA"/>
</dbReference>
<keyword evidence="3" id="KW-1185">Reference proteome</keyword>
<dbReference type="AlphaFoldDB" id="A0A9D4DWH6"/>
<accession>A0A9D4DWH6</accession>
<sequence length="73" mass="8147">MRQFLTALAFAGCLIHGAIGAIYCTVDDDTPVFSTPDPGYRVVTLIERHTCFHGDLEGEWLVLQDNPVHLNKF</sequence>
<dbReference type="Proteomes" id="UP000828390">
    <property type="component" value="Unassembled WGS sequence"/>
</dbReference>
<feature type="signal peptide" evidence="1">
    <location>
        <begin position="1"/>
        <end position="20"/>
    </location>
</feature>
<reference evidence="2" key="1">
    <citation type="journal article" date="2019" name="bioRxiv">
        <title>The Genome of the Zebra Mussel, Dreissena polymorpha: A Resource for Invasive Species Research.</title>
        <authorList>
            <person name="McCartney M.A."/>
            <person name="Auch B."/>
            <person name="Kono T."/>
            <person name="Mallez S."/>
            <person name="Zhang Y."/>
            <person name="Obille A."/>
            <person name="Becker A."/>
            <person name="Abrahante J.E."/>
            <person name="Garbe J."/>
            <person name="Badalamenti J.P."/>
            <person name="Herman A."/>
            <person name="Mangelson H."/>
            <person name="Liachko I."/>
            <person name="Sullivan S."/>
            <person name="Sone E.D."/>
            <person name="Koren S."/>
            <person name="Silverstein K.A.T."/>
            <person name="Beckman K.B."/>
            <person name="Gohl D.M."/>
        </authorList>
    </citation>
    <scope>NUCLEOTIDE SEQUENCE</scope>
    <source>
        <strain evidence="2">Duluth1</strain>
        <tissue evidence="2">Whole animal</tissue>
    </source>
</reference>
<evidence type="ECO:0000313" key="3">
    <source>
        <dbReference type="Proteomes" id="UP000828390"/>
    </source>
</evidence>
<reference evidence="2" key="2">
    <citation type="submission" date="2020-11" db="EMBL/GenBank/DDBJ databases">
        <authorList>
            <person name="McCartney M.A."/>
            <person name="Auch B."/>
            <person name="Kono T."/>
            <person name="Mallez S."/>
            <person name="Becker A."/>
            <person name="Gohl D.M."/>
            <person name="Silverstein K.A.T."/>
            <person name="Koren S."/>
            <person name="Bechman K.B."/>
            <person name="Herman A."/>
            <person name="Abrahante J.E."/>
            <person name="Garbe J."/>
        </authorList>
    </citation>
    <scope>NUCLEOTIDE SEQUENCE</scope>
    <source>
        <strain evidence="2">Duluth1</strain>
        <tissue evidence="2">Whole animal</tissue>
    </source>
</reference>